<dbReference type="EMBL" id="MN739521">
    <property type="protein sequence ID" value="QHT10488.1"/>
    <property type="molecule type" value="Genomic_DNA"/>
</dbReference>
<protein>
    <submittedName>
        <fullName evidence="1">Uncharacterized protein</fullName>
    </submittedName>
</protein>
<proteinExistence type="predicted"/>
<sequence>MDSLTRVSYDDLVLGKEYYVKRKGSDIMYKGMYYMHYKHYHEDDLDPLTFMNVTPNPDNKKYVEFKVSDEFYI</sequence>
<organism evidence="1">
    <name type="scientific">viral metagenome</name>
    <dbReference type="NCBI Taxonomy" id="1070528"/>
    <lineage>
        <taxon>unclassified sequences</taxon>
        <taxon>metagenomes</taxon>
        <taxon>organismal metagenomes</taxon>
    </lineage>
</organism>
<accession>A0A6C0D151</accession>
<evidence type="ECO:0000313" key="1">
    <source>
        <dbReference type="EMBL" id="QHT10488.1"/>
    </source>
</evidence>
<name>A0A6C0D151_9ZZZZ</name>
<dbReference type="AlphaFoldDB" id="A0A6C0D151"/>
<reference evidence="1" key="1">
    <citation type="journal article" date="2020" name="Nature">
        <title>Giant virus diversity and host interactions through global metagenomics.</title>
        <authorList>
            <person name="Schulz F."/>
            <person name="Roux S."/>
            <person name="Paez-Espino D."/>
            <person name="Jungbluth S."/>
            <person name="Walsh D.A."/>
            <person name="Denef V.J."/>
            <person name="McMahon K.D."/>
            <person name="Konstantinidis K.T."/>
            <person name="Eloe-Fadrosh E.A."/>
            <person name="Kyrpides N.C."/>
            <person name="Woyke T."/>
        </authorList>
    </citation>
    <scope>NUCLEOTIDE SEQUENCE</scope>
    <source>
        <strain evidence="1">GVMAG-M-3300023174-107</strain>
    </source>
</reference>